<reference evidence="11 12" key="1">
    <citation type="submission" date="2018-11" db="EMBL/GenBank/DDBJ databases">
        <title>Haplotype-resolved cattle genomes.</title>
        <authorList>
            <person name="Low W.Y."/>
            <person name="Tearle R."/>
            <person name="Bickhart D.M."/>
            <person name="Rosen B.D."/>
            <person name="Koren S."/>
            <person name="Rhie A."/>
            <person name="Hiendleder S."/>
            <person name="Phillippy A.M."/>
            <person name="Smith T.P.L."/>
            <person name="Williams J.L."/>
        </authorList>
    </citation>
    <scope>NUCLEOTIDE SEQUENCE [LARGE SCALE GENOMIC DNA]</scope>
</reference>
<reference evidence="11" key="2">
    <citation type="submission" date="2025-08" db="UniProtKB">
        <authorList>
            <consortium name="Ensembl"/>
        </authorList>
    </citation>
    <scope>IDENTIFICATION</scope>
</reference>
<feature type="transmembrane region" description="Helical" evidence="10">
    <location>
        <begin position="36"/>
        <end position="66"/>
    </location>
</feature>
<dbReference type="Pfam" id="PF03134">
    <property type="entry name" value="TB2_DP1_HVA22"/>
    <property type="match status" value="1"/>
</dbReference>
<comment type="subcellular location">
    <subcellularLocation>
        <location evidence="2">Endoplasmic reticulum membrane</location>
        <topology evidence="2">Multi-pass membrane protein</topology>
    </subcellularLocation>
    <subcellularLocation>
        <location evidence="10">Membrane</location>
        <topology evidence="10">Multi-pass membrane protein</topology>
    </subcellularLocation>
    <subcellularLocation>
        <location evidence="1">Sarcoplasmic reticulum membrane</location>
        <topology evidence="1">Multi-pass membrane protein</topology>
    </subcellularLocation>
</comment>
<keyword evidence="5" id="KW-0256">Endoplasmic reticulum</keyword>
<evidence type="ECO:0000256" key="7">
    <source>
        <dbReference type="ARBA" id="ARBA00022989"/>
    </source>
</evidence>
<evidence type="ECO:0000256" key="3">
    <source>
        <dbReference type="ARBA" id="ARBA00008573"/>
    </source>
</evidence>
<dbReference type="PANTHER" id="PTHR12300">
    <property type="entry name" value="HVA22-LIKE PROTEINS"/>
    <property type="match status" value="1"/>
</dbReference>
<evidence type="ECO:0000256" key="8">
    <source>
        <dbReference type="ARBA" id="ARBA00023136"/>
    </source>
</evidence>
<reference evidence="11" key="3">
    <citation type="submission" date="2025-09" db="UniProtKB">
        <authorList>
            <consortium name="Ensembl"/>
        </authorList>
    </citation>
    <scope>IDENTIFICATION</scope>
</reference>
<evidence type="ECO:0000256" key="6">
    <source>
        <dbReference type="ARBA" id="ARBA00022951"/>
    </source>
</evidence>
<evidence type="ECO:0000256" key="4">
    <source>
        <dbReference type="ARBA" id="ARBA00022692"/>
    </source>
</evidence>
<evidence type="ECO:0000256" key="9">
    <source>
        <dbReference type="ARBA" id="ARBA00037732"/>
    </source>
</evidence>
<keyword evidence="8 10" id="KW-0472">Membrane</keyword>
<gene>
    <name evidence="11" type="primary">REEP5</name>
</gene>
<name>A0A4W2C678_BOBOX</name>
<comment type="similarity">
    <text evidence="3 10">Belongs to the DP1 family.</text>
</comment>
<keyword evidence="4 10" id="KW-0812">Transmembrane</keyword>
<evidence type="ECO:0000313" key="11">
    <source>
        <dbReference type="Ensembl" id="ENSBIXP00000008274.1"/>
    </source>
</evidence>
<dbReference type="InterPro" id="IPR004345">
    <property type="entry name" value="TB2_DP1_HVA22"/>
</dbReference>
<dbReference type="PANTHER" id="PTHR12300:SF93">
    <property type="entry name" value="RECEPTOR EXPRESSION-ENHANCING PROTEIN 5"/>
    <property type="match status" value="1"/>
</dbReference>
<organism evidence="11 12">
    <name type="scientific">Bos indicus x Bos taurus</name>
    <name type="common">Hybrid cattle</name>
    <dbReference type="NCBI Taxonomy" id="30522"/>
    <lineage>
        <taxon>Eukaryota</taxon>
        <taxon>Metazoa</taxon>
        <taxon>Chordata</taxon>
        <taxon>Craniata</taxon>
        <taxon>Vertebrata</taxon>
        <taxon>Euteleostomi</taxon>
        <taxon>Mammalia</taxon>
        <taxon>Eutheria</taxon>
        <taxon>Laurasiatheria</taxon>
        <taxon>Artiodactyla</taxon>
        <taxon>Ruminantia</taxon>
        <taxon>Pecora</taxon>
        <taxon>Bovidae</taxon>
        <taxon>Bovinae</taxon>
        <taxon>Bos</taxon>
    </lineage>
</organism>
<evidence type="ECO:0000256" key="2">
    <source>
        <dbReference type="ARBA" id="ARBA00004477"/>
    </source>
</evidence>
<evidence type="ECO:0000256" key="10">
    <source>
        <dbReference type="RuleBase" id="RU362006"/>
    </source>
</evidence>
<dbReference type="OMA" id="IFNYFAN"/>
<proteinExistence type="inferred from homology"/>
<sequence length="269" mass="30185">MSAAMRQRFDQFLHQKNCMTDLLAKIEAKTGVNRSFIALGVIGLLALYLVFGYGASLLCNLIGFGYPAYVSIKAIESPNKEDDTQWLTYWVVYGVFSIVEFFSDLFLSWFPFYYMLKCGFLLWCMAPSPANGADLLYKRIIRPFFLKHESQVDNVVNDLKDKAKETADTISKEGMAWGQPGSVCEGPWAILAQTAGFLTSRPVGFPQPRAKAVLGFLHQGFACCLYCSQHSSAMPRITHHSLSTLGKVTFLWWVEILGVICIYIQVQSP</sequence>
<keyword evidence="12" id="KW-1185">Reference proteome</keyword>
<dbReference type="STRING" id="30522.A0A4W2C678"/>
<feature type="transmembrane region" description="Helical" evidence="10">
    <location>
        <begin position="244"/>
        <end position="266"/>
    </location>
</feature>
<protein>
    <recommendedName>
        <fullName evidence="10">Receptor expression-enhancing protein</fullName>
    </recommendedName>
</protein>
<dbReference type="AlphaFoldDB" id="A0A4W2C678"/>
<feature type="transmembrane region" description="Helical" evidence="10">
    <location>
        <begin position="86"/>
        <end position="107"/>
    </location>
</feature>
<keyword evidence="6" id="KW-0703">Sarcoplasmic reticulum</keyword>
<dbReference type="Proteomes" id="UP000314981">
    <property type="component" value="Chromosome 10"/>
</dbReference>
<dbReference type="Ensembl" id="ENSBIXT00000015887.1">
    <property type="protein sequence ID" value="ENSBIXP00000008274.1"/>
    <property type="gene ID" value="ENSBIXG00000014156.1"/>
</dbReference>
<keyword evidence="7 10" id="KW-1133">Transmembrane helix</keyword>
<comment type="function">
    <text evidence="9">Plays an essential role in heart function and development by regulating the organization and function of the sarcoplasmic reticulum in cardiomyocytes.</text>
</comment>
<dbReference type="GO" id="GO:0033017">
    <property type="term" value="C:sarcoplasmic reticulum membrane"/>
    <property type="evidence" value="ECO:0007669"/>
    <property type="project" value="UniProtKB-SubCell"/>
</dbReference>
<evidence type="ECO:0000313" key="12">
    <source>
        <dbReference type="Proteomes" id="UP000314981"/>
    </source>
</evidence>
<accession>A0A4W2C678</accession>
<evidence type="ECO:0000256" key="5">
    <source>
        <dbReference type="ARBA" id="ARBA00022824"/>
    </source>
</evidence>
<evidence type="ECO:0000256" key="1">
    <source>
        <dbReference type="ARBA" id="ARBA00004326"/>
    </source>
</evidence>